<dbReference type="InterPro" id="IPR010104">
    <property type="entry name" value="TonB_rcpt_bac"/>
</dbReference>
<comment type="caution">
    <text evidence="8">The sequence shown here is derived from an EMBL/GenBank/DDBJ whole genome shotgun (WGS) entry which is preliminary data.</text>
</comment>
<dbReference type="InterPro" id="IPR012910">
    <property type="entry name" value="Plug_dom"/>
</dbReference>
<dbReference type="Gene3D" id="2.170.130.10">
    <property type="entry name" value="TonB-dependent receptor, plug domain"/>
    <property type="match status" value="1"/>
</dbReference>
<dbReference type="RefSeq" id="WP_302711501.1">
    <property type="nucleotide sequence ID" value="NZ_JAULRT010000035.1"/>
</dbReference>
<dbReference type="NCBIfam" id="TIGR01782">
    <property type="entry name" value="TonB-Xanth-Caul"/>
    <property type="match status" value="1"/>
</dbReference>
<keyword evidence="3" id="KW-0998">Cell outer membrane</keyword>
<comment type="subcellular location">
    <subcellularLocation>
        <location evidence="1 4">Cell outer membrane</location>
    </subcellularLocation>
</comment>
<feature type="domain" description="TonB-dependent receptor plug" evidence="7">
    <location>
        <begin position="61"/>
        <end position="165"/>
    </location>
</feature>
<feature type="domain" description="TonB-dependent receptor-like beta-barrel" evidence="6">
    <location>
        <begin position="430"/>
        <end position="952"/>
    </location>
</feature>
<protein>
    <submittedName>
        <fullName evidence="8">TonB-dependent receptor</fullName>
    </submittedName>
</protein>
<dbReference type="Proteomes" id="UP001168380">
    <property type="component" value="Unassembled WGS sequence"/>
</dbReference>
<evidence type="ECO:0000256" key="3">
    <source>
        <dbReference type="ARBA" id="ARBA00023237"/>
    </source>
</evidence>
<evidence type="ECO:0000259" key="7">
    <source>
        <dbReference type="Pfam" id="PF07715"/>
    </source>
</evidence>
<dbReference type="InterPro" id="IPR000531">
    <property type="entry name" value="Beta-barrel_TonB"/>
</dbReference>
<evidence type="ECO:0000256" key="4">
    <source>
        <dbReference type="RuleBase" id="RU003357"/>
    </source>
</evidence>
<accession>A0ABT8TB83</accession>
<sequence length="985" mass="107624">MKSHTRFKRNLLASAVAGCALAGVGQLAIAQEGEQAQGASMLEEVIVTGVRQALTSAMDEKRDASGVVDVINAEDIGKFPDTNLAESLQRIPGVSINREGGEGKFVTVRGFGPGFNVVTLNGRQLTSENINRDFEFDTLASEMVSSIVVNKTGSALTDSGGIGSVIDLQTPRPFDVGNKVAGTVKYSYETLAEEGSPQASILYSGNFADDTLGVLFAYNHFERKSTVNRVTNANWARVEADSGSNLYPDASELRSNANPEGRLYLPQNHFIQVQRDKRTRDNANLVLQFAPTEDLTLTADVLYSEFELLRDQNMLVHWFGSRPDWRDVVADENGTVTHFIADRREGEGVVQATEFNAIKENRKSNTLVGGLNLGWNITDTLSLSVDAYRSESEYDDPMGFGNSQVTMGYRNRLTWDLGDGFIPAISGFESGTGSVPYQPDANGQLTIPNSDYLDPDNLRPGFTIRNGRVVNDTIDQLKIAGAFDSNDSSGLIKADFGLSFKSRAKDRQQFTTGRGLTEQEAAIVAENEPRAYVGPGATLNCMFCGGEYFWTEITPPQISVLDAGSDFLSGVSGSGNIQTQWLEFDHDEFREIYEGHVGIPFTTAEVPSESYDVEEDILALYTQLEFAGDLGGLPYDVVAGLRYEKTDLTITGNLASILRVEAEGAEVLNEVLSPVTPTQLESDYAVFLPNVSFKIDLTEELVARAAYSKTITRPSMQELRPNLEFRDLKQNGPYPVTAGNPDLKPLESDNIDLSLEWYYAPGSYASIGVFYKQVDNFIVNATSGQTFIGEDGEPITDPATGSINLIPPGGAPSDIVDPNDEVIEFSVTKPSNVETADVNGYELSVQHMFGGSGFGMMANATFVDTNAEYDRSKFDQGFALVGLSDSYNIVGFYENETYSARLAYNYRDEFLQSLDQGGVAEPTFVEGYGQLDISANYNLTDNVSIFLEGINLTGEETKWHGRFSNQFLLAEESGPRYSVGVRATF</sequence>
<dbReference type="InterPro" id="IPR037066">
    <property type="entry name" value="Plug_dom_sf"/>
</dbReference>
<dbReference type="Pfam" id="PF00593">
    <property type="entry name" value="TonB_dep_Rec_b-barrel"/>
    <property type="match status" value="1"/>
</dbReference>
<comment type="similarity">
    <text evidence="4">Belongs to the TonB-dependent receptor family.</text>
</comment>
<keyword evidence="5" id="KW-0732">Signal</keyword>
<dbReference type="Gene3D" id="2.40.170.20">
    <property type="entry name" value="TonB-dependent receptor, beta-barrel domain"/>
    <property type="match status" value="1"/>
</dbReference>
<dbReference type="EMBL" id="JAULRT010000035">
    <property type="protein sequence ID" value="MDO3381364.1"/>
    <property type="molecule type" value="Genomic_DNA"/>
</dbReference>
<keyword evidence="8" id="KW-0675">Receptor</keyword>
<feature type="chain" id="PRO_5046942348" evidence="5">
    <location>
        <begin position="31"/>
        <end position="985"/>
    </location>
</feature>
<feature type="signal peptide" evidence="5">
    <location>
        <begin position="1"/>
        <end position="30"/>
    </location>
</feature>
<evidence type="ECO:0000313" key="8">
    <source>
        <dbReference type="EMBL" id="MDO3381364.1"/>
    </source>
</evidence>
<dbReference type="Pfam" id="PF07715">
    <property type="entry name" value="Plug"/>
    <property type="match status" value="1"/>
</dbReference>
<reference evidence="8" key="1">
    <citation type="submission" date="2023-07" db="EMBL/GenBank/DDBJ databases">
        <title>Gilvimarinus algae sp. nov., isolated from the surface of Kelp.</title>
        <authorList>
            <person name="Sun Y.Y."/>
            <person name="Gong Y."/>
            <person name="Du Z.J."/>
        </authorList>
    </citation>
    <scope>NUCLEOTIDE SEQUENCE</scope>
    <source>
        <strain evidence="8">SDUM040014</strain>
    </source>
</reference>
<gene>
    <name evidence="8" type="ORF">QWI16_04210</name>
</gene>
<evidence type="ECO:0000256" key="1">
    <source>
        <dbReference type="ARBA" id="ARBA00004442"/>
    </source>
</evidence>
<keyword evidence="2 4" id="KW-0472">Membrane</keyword>
<organism evidence="8 9">
    <name type="scientific">Gilvimarinus algae</name>
    <dbReference type="NCBI Taxonomy" id="3058037"/>
    <lineage>
        <taxon>Bacteria</taxon>
        <taxon>Pseudomonadati</taxon>
        <taxon>Pseudomonadota</taxon>
        <taxon>Gammaproteobacteria</taxon>
        <taxon>Cellvibrionales</taxon>
        <taxon>Cellvibrionaceae</taxon>
        <taxon>Gilvimarinus</taxon>
    </lineage>
</organism>
<proteinExistence type="inferred from homology"/>
<keyword evidence="9" id="KW-1185">Reference proteome</keyword>
<dbReference type="SUPFAM" id="SSF56935">
    <property type="entry name" value="Porins"/>
    <property type="match status" value="1"/>
</dbReference>
<evidence type="ECO:0000256" key="2">
    <source>
        <dbReference type="ARBA" id="ARBA00023136"/>
    </source>
</evidence>
<evidence type="ECO:0000256" key="5">
    <source>
        <dbReference type="SAM" id="SignalP"/>
    </source>
</evidence>
<name>A0ABT8TB83_9GAMM</name>
<keyword evidence="4" id="KW-0798">TonB box</keyword>
<dbReference type="PANTHER" id="PTHR40980">
    <property type="entry name" value="PLUG DOMAIN-CONTAINING PROTEIN"/>
    <property type="match status" value="1"/>
</dbReference>
<dbReference type="CDD" id="cd01347">
    <property type="entry name" value="ligand_gated_channel"/>
    <property type="match status" value="1"/>
</dbReference>
<dbReference type="PANTHER" id="PTHR40980:SF3">
    <property type="entry name" value="TONB-DEPENDENT RECEPTOR-LIKE BETA-BARREL DOMAIN-CONTAINING PROTEIN"/>
    <property type="match status" value="1"/>
</dbReference>
<evidence type="ECO:0000313" key="9">
    <source>
        <dbReference type="Proteomes" id="UP001168380"/>
    </source>
</evidence>
<dbReference type="InterPro" id="IPR036942">
    <property type="entry name" value="Beta-barrel_TonB_sf"/>
</dbReference>
<evidence type="ECO:0000259" key="6">
    <source>
        <dbReference type="Pfam" id="PF00593"/>
    </source>
</evidence>